<dbReference type="CDD" id="cd11620">
    <property type="entry name" value="HR1_PKC-like_2_fungi"/>
    <property type="match status" value="1"/>
</dbReference>
<feature type="region of interest" description="Disordered" evidence="18">
    <location>
        <begin position="374"/>
        <end position="417"/>
    </location>
</feature>
<dbReference type="SUPFAM" id="SSF49562">
    <property type="entry name" value="C2 domain (Calcium/lipid-binding domain, CaLB)"/>
    <property type="match status" value="1"/>
</dbReference>
<dbReference type="SMART" id="SM00133">
    <property type="entry name" value="S_TK_X"/>
    <property type="match status" value="1"/>
</dbReference>
<evidence type="ECO:0000256" key="2">
    <source>
        <dbReference type="ARBA" id="ARBA00012429"/>
    </source>
</evidence>
<feature type="domain" description="AGC-kinase C-terminal" evidence="22">
    <location>
        <begin position="1090"/>
        <end position="1160"/>
    </location>
</feature>
<feature type="compositionally biased region" description="Pro residues" evidence="18">
    <location>
        <begin position="137"/>
        <end position="146"/>
    </location>
</feature>
<protein>
    <recommendedName>
        <fullName evidence="2">protein kinase C</fullName>
        <ecNumber evidence="2">2.7.11.13</ecNumber>
    </recommendedName>
</protein>
<feature type="domain" description="REM-1" evidence="23">
    <location>
        <begin position="165"/>
        <end position="242"/>
    </location>
</feature>
<keyword evidence="15 17" id="KW-0175">Coiled coil</keyword>
<dbReference type="Gene3D" id="1.10.510.10">
    <property type="entry name" value="Transferase(Phosphotransferase) domain 1"/>
    <property type="match status" value="1"/>
</dbReference>
<evidence type="ECO:0000256" key="16">
    <source>
        <dbReference type="PROSITE-ProRule" id="PRU10141"/>
    </source>
</evidence>
<feature type="domain" description="Protein kinase" evidence="20">
    <location>
        <begin position="830"/>
        <end position="1089"/>
    </location>
</feature>
<feature type="region of interest" description="Disordered" evidence="18">
    <location>
        <begin position="788"/>
        <end position="822"/>
    </location>
</feature>
<dbReference type="InterPro" id="IPR017441">
    <property type="entry name" value="Protein_kinase_ATP_BS"/>
</dbReference>
<dbReference type="Pfam" id="PF00069">
    <property type="entry name" value="Pkinase"/>
    <property type="match status" value="1"/>
</dbReference>
<dbReference type="GO" id="GO:0007165">
    <property type="term" value="P:signal transduction"/>
    <property type="evidence" value="ECO:0007669"/>
    <property type="project" value="InterPro"/>
</dbReference>
<dbReference type="CDD" id="cd20822">
    <property type="entry name" value="C1_ScPKC1-like_rpt1"/>
    <property type="match status" value="1"/>
</dbReference>
<evidence type="ECO:0000256" key="11">
    <source>
        <dbReference type="ARBA" id="ARBA00022833"/>
    </source>
</evidence>
<evidence type="ECO:0000259" key="23">
    <source>
        <dbReference type="PROSITE" id="PS51860"/>
    </source>
</evidence>
<dbReference type="FunFam" id="1.10.287.160:FF:000004">
    <property type="entry name" value="Protein kinase C"/>
    <property type="match status" value="1"/>
</dbReference>
<dbReference type="InterPro" id="IPR000008">
    <property type="entry name" value="C2_dom"/>
</dbReference>
<dbReference type="Proteomes" id="UP000566819">
    <property type="component" value="Unassembled WGS sequence"/>
</dbReference>
<evidence type="ECO:0000256" key="15">
    <source>
        <dbReference type="PROSITE-ProRule" id="PRU01207"/>
    </source>
</evidence>
<dbReference type="InterPro" id="IPR000719">
    <property type="entry name" value="Prot_kinase_dom"/>
</dbReference>
<feature type="compositionally biased region" description="Low complexity" evidence="18">
    <location>
        <begin position="794"/>
        <end position="810"/>
    </location>
</feature>
<evidence type="ECO:0000256" key="13">
    <source>
        <dbReference type="ARBA" id="ARBA00047272"/>
    </source>
</evidence>
<dbReference type="InterPro" id="IPR035892">
    <property type="entry name" value="C2_domain_sf"/>
</dbReference>
<evidence type="ECO:0000256" key="6">
    <source>
        <dbReference type="ARBA" id="ARBA00022723"/>
    </source>
</evidence>
<feature type="binding site" evidence="16">
    <location>
        <position position="859"/>
    </location>
    <ligand>
        <name>ATP</name>
        <dbReference type="ChEBI" id="CHEBI:30616"/>
    </ligand>
</feature>
<evidence type="ECO:0000259" key="19">
    <source>
        <dbReference type="PROSITE" id="PS50004"/>
    </source>
</evidence>
<dbReference type="SMART" id="SM00109">
    <property type="entry name" value="C1"/>
    <property type="match status" value="2"/>
</dbReference>
<dbReference type="InterPro" id="IPR046349">
    <property type="entry name" value="C1-like_sf"/>
</dbReference>
<feature type="region of interest" description="Disordered" evidence="18">
    <location>
        <begin position="615"/>
        <end position="666"/>
    </location>
</feature>
<dbReference type="SMART" id="SM00742">
    <property type="entry name" value="Hr1"/>
    <property type="match status" value="2"/>
</dbReference>
<dbReference type="PROSITE" id="PS00107">
    <property type="entry name" value="PROTEIN_KINASE_ATP"/>
    <property type="match status" value="1"/>
</dbReference>
<evidence type="ECO:0000256" key="4">
    <source>
        <dbReference type="ARBA" id="ARBA00022553"/>
    </source>
</evidence>
<dbReference type="Pfam" id="PF00130">
    <property type="entry name" value="C1_1"/>
    <property type="match status" value="2"/>
</dbReference>
<reference evidence="24 25" key="1">
    <citation type="submission" date="2020-03" db="EMBL/GenBank/DDBJ databases">
        <title>Draft Genome Sequence of Cudoniella acicularis.</title>
        <authorList>
            <person name="Buettner E."/>
            <person name="Kellner H."/>
        </authorList>
    </citation>
    <scope>NUCLEOTIDE SEQUENCE [LARGE SCALE GENOMIC DNA]</scope>
    <source>
        <strain evidence="24 25">DSM 108380</strain>
    </source>
</reference>
<dbReference type="InterPro" id="IPR011009">
    <property type="entry name" value="Kinase-like_dom_sf"/>
</dbReference>
<evidence type="ECO:0000256" key="12">
    <source>
        <dbReference type="ARBA" id="ARBA00022840"/>
    </source>
</evidence>
<dbReference type="Gene3D" id="3.30.200.20">
    <property type="entry name" value="Phosphorylase Kinase, domain 1"/>
    <property type="match status" value="1"/>
</dbReference>
<dbReference type="FunFam" id="3.30.60.20:FF:000034">
    <property type="entry name" value="Protein kinase C"/>
    <property type="match status" value="1"/>
</dbReference>
<evidence type="ECO:0000256" key="10">
    <source>
        <dbReference type="ARBA" id="ARBA00022777"/>
    </source>
</evidence>
<dbReference type="Gene3D" id="1.10.287.160">
    <property type="entry name" value="HR1 repeat"/>
    <property type="match status" value="1"/>
</dbReference>
<comment type="catalytic activity">
    <reaction evidence="14">
        <text>L-seryl-[protein] + ATP = O-phospho-L-seryl-[protein] + ADP + H(+)</text>
        <dbReference type="Rhea" id="RHEA:17989"/>
        <dbReference type="Rhea" id="RHEA-COMP:9863"/>
        <dbReference type="Rhea" id="RHEA-COMP:11604"/>
        <dbReference type="ChEBI" id="CHEBI:15378"/>
        <dbReference type="ChEBI" id="CHEBI:29999"/>
        <dbReference type="ChEBI" id="CHEBI:30616"/>
        <dbReference type="ChEBI" id="CHEBI:83421"/>
        <dbReference type="ChEBI" id="CHEBI:456216"/>
        <dbReference type="EC" id="2.7.11.13"/>
    </reaction>
</comment>
<dbReference type="Pfam" id="PF00433">
    <property type="entry name" value="Pkinase_C"/>
    <property type="match status" value="1"/>
</dbReference>
<keyword evidence="10" id="KW-0418">Kinase</keyword>
<dbReference type="CDD" id="cd08689">
    <property type="entry name" value="C2_fungal_Pkc1p"/>
    <property type="match status" value="1"/>
</dbReference>
<dbReference type="GO" id="GO:0008270">
    <property type="term" value="F:zinc ion binding"/>
    <property type="evidence" value="ECO:0007669"/>
    <property type="project" value="UniProtKB-KW"/>
</dbReference>
<feature type="compositionally biased region" description="Polar residues" evidence="18">
    <location>
        <begin position="708"/>
        <end position="724"/>
    </location>
</feature>
<evidence type="ECO:0000256" key="14">
    <source>
        <dbReference type="ARBA" id="ARBA00047470"/>
    </source>
</evidence>
<evidence type="ECO:0000256" key="9">
    <source>
        <dbReference type="ARBA" id="ARBA00022771"/>
    </source>
</evidence>
<keyword evidence="7" id="KW-0677">Repeat</keyword>
<keyword evidence="25" id="KW-1185">Reference proteome</keyword>
<keyword evidence="4" id="KW-0597">Phosphoprotein</keyword>
<keyword evidence="12 16" id="KW-0067">ATP-binding</keyword>
<evidence type="ECO:0000256" key="1">
    <source>
        <dbReference type="ARBA" id="ARBA00005490"/>
    </source>
</evidence>
<dbReference type="InterPro" id="IPR037312">
    <property type="entry name" value="PKC-like_HR1"/>
</dbReference>
<keyword evidence="11" id="KW-0862">Zinc</keyword>
<evidence type="ECO:0000256" key="8">
    <source>
        <dbReference type="ARBA" id="ARBA00022741"/>
    </source>
</evidence>
<evidence type="ECO:0000256" key="5">
    <source>
        <dbReference type="ARBA" id="ARBA00022679"/>
    </source>
</evidence>
<dbReference type="FunFam" id="1.10.510.10:FF:000101">
    <property type="entry name" value="Protein kinase C"/>
    <property type="match status" value="1"/>
</dbReference>
<feature type="region of interest" description="Disordered" evidence="18">
    <location>
        <begin position="681"/>
        <end position="755"/>
    </location>
</feature>
<evidence type="ECO:0000313" key="24">
    <source>
        <dbReference type="EMBL" id="KAF4615555.1"/>
    </source>
</evidence>
<dbReference type="CDD" id="cd05570">
    <property type="entry name" value="STKc_PKC"/>
    <property type="match status" value="1"/>
</dbReference>
<feature type="region of interest" description="Disordered" evidence="18">
    <location>
        <begin position="69"/>
        <end position="156"/>
    </location>
</feature>
<dbReference type="PROSITE" id="PS50004">
    <property type="entry name" value="C2"/>
    <property type="match status" value="1"/>
</dbReference>
<feature type="domain" description="C2" evidence="19">
    <location>
        <begin position="247"/>
        <end position="367"/>
    </location>
</feature>
<dbReference type="EMBL" id="JAAMPI010002319">
    <property type="protein sequence ID" value="KAF4615555.1"/>
    <property type="molecule type" value="Genomic_DNA"/>
</dbReference>
<keyword evidence="9" id="KW-0863">Zinc-finger</keyword>
<dbReference type="PROSITE" id="PS50011">
    <property type="entry name" value="PROTEIN_KINASE_DOM"/>
    <property type="match status" value="1"/>
</dbReference>
<dbReference type="PROSITE" id="PS00479">
    <property type="entry name" value="ZF_DAG_PE_1"/>
    <property type="match status" value="1"/>
</dbReference>
<dbReference type="SMART" id="SM00220">
    <property type="entry name" value="S_TKc"/>
    <property type="match status" value="1"/>
</dbReference>
<dbReference type="FunFam" id="3.30.200.20:FF:000103">
    <property type="entry name" value="Protein kinase C"/>
    <property type="match status" value="1"/>
</dbReference>
<evidence type="ECO:0000256" key="7">
    <source>
        <dbReference type="ARBA" id="ARBA00022737"/>
    </source>
</evidence>
<dbReference type="InterPro" id="IPR000961">
    <property type="entry name" value="AGC-kinase_C"/>
</dbReference>
<feature type="compositionally biased region" description="Polar residues" evidence="18">
    <location>
        <begin position="631"/>
        <end position="648"/>
    </location>
</feature>
<dbReference type="InterPro" id="IPR036274">
    <property type="entry name" value="HR1_rpt_sf"/>
</dbReference>
<dbReference type="InterPro" id="IPR011072">
    <property type="entry name" value="HR1_rho-bd"/>
</dbReference>
<dbReference type="SUPFAM" id="SSF56112">
    <property type="entry name" value="Protein kinase-like (PK-like)"/>
    <property type="match status" value="1"/>
</dbReference>
<evidence type="ECO:0000259" key="20">
    <source>
        <dbReference type="PROSITE" id="PS50011"/>
    </source>
</evidence>
<dbReference type="InterPro" id="IPR008271">
    <property type="entry name" value="Ser/Thr_kinase_AS"/>
</dbReference>
<accession>A0A8H4VPG5</accession>
<dbReference type="SUPFAM" id="SSF57889">
    <property type="entry name" value="Cysteine-rich domain"/>
    <property type="match status" value="2"/>
</dbReference>
<evidence type="ECO:0000259" key="22">
    <source>
        <dbReference type="PROSITE" id="PS51285"/>
    </source>
</evidence>
<dbReference type="CDD" id="cd20823">
    <property type="entry name" value="C1_ScPKC1-like_rpt2"/>
    <property type="match status" value="1"/>
</dbReference>
<comment type="catalytic activity">
    <reaction evidence="13">
        <text>L-threonyl-[protein] + ATP = O-phospho-L-threonyl-[protein] + ADP + H(+)</text>
        <dbReference type="Rhea" id="RHEA:46608"/>
        <dbReference type="Rhea" id="RHEA-COMP:11060"/>
        <dbReference type="Rhea" id="RHEA-COMP:11605"/>
        <dbReference type="ChEBI" id="CHEBI:15378"/>
        <dbReference type="ChEBI" id="CHEBI:30013"/>
        <dbReference type="ChEBI" id="CHEBI:30616"/>
        <dbReference type="ChEBI" id="CHEBI:61977"/>
        <dbReference type="ChEBI" id="CHEBI:456216"/>
        <dbReference type="EC" id="2.7.11.13"/>
    </reaction>
</comment>
<gene>
    <name evidence="24" type="ORF">G7Y89_g15306</name>
</gene>
<dbReference type="SMART" id="SM00239">
    <property type="entry name" value="C2"/>
    <property type="match status" value="1"/>
</dbReference>
<dbReference type="InterPro" id="IPR002219">
    <property type="entry name" value="PKC_DAG/PE"/>
</dbReference>
<dbReference type="PANTHER" id="PTHR24351">
    <property type="entry name" value="RIBOSOMAL PROTEIN S6 KINASE"/>
    <property type="match status" value="1"/>
</dbReference>
<dbReference type="InterPro" id="IPR017892">
    <property type="entry name" value="Pkinase_C"/>
</dbReference>
<feature type="domain" description="REM-1" evidence="23">
    <location>
        <begin position="1"/>
        <end position="68"/>
    </location>
</feature>
<dbReference type="PROSITE" id="PS00108">
    <property type="entry name" value="PROTEIN_KINASE_ST"/>
    <property type="match status" value="1"/>
</dbReference>
<dbReference type="GO" id="GO:0004697">
    <property type="term" value="F:diacylglycerol-dependent serine/threonine kinase activity"/>
    <property type="evidence" value="ECO:0007669"/>
    <property type="project" value="UniProtKB-EC"/>
</dbReference>
<feature type="domain" description="Phorbol-ester/DAG-type" evidence="21">
    <location>
        <begin position="476"/>
        <end position="524"/>
    </location>
</feature>
<feature type="domain" description="Phorbol-ester/DAG-type" evidence="21">
    <location>
        <begin position="544"/>
        <end position="594"/>
    </location>
</feature>
<proteinExistence type="inferred from homology"/>
<feature type="compositionally biased region" description="Low complexity" evidence="18">
    <location>
        <begin position="695"/>
        <end position="704"/>
    </location>
</feature>
<evidence type="ECO:0000256" key="17">
    <source>
        <dbReference type="SAM" id="Coils"/>
    </source>
</evidence>
<dbReference type="AlphaFoldDB" id="A0A8H4VPG5"/>
<evidence type="ECO:0000256" key="18">
    <source>
        <dbReference type="SAM" id="MobiDB-lite"/>
    </source>
</evidence>
<dbReference type="SUPFAM" id="SSF46585">
    <property type="entry name" value="HR1 repeat"/>
    <property type="match status" value="1"/>
</dbReference>
<keyword evidence="8 16" id="KW-0547">Nucleotide-binding</keyword>
<dbReference type="PROSITE" id="PS50081">
    <property type="entry name" value="ZF_DAG_PE_2"/>
    <property type="match status" value="2"/>
</dbReference>
<dbReference type="PROSITE" id="PS51285">
    <property type="entry name" value="AGC_KINASE_CTER"/>
    <property type="match status" value="1"/>
</dbReference>
<feature type="coiled-coil region" evidence="17">
    <location>
        <begin position="12"/>
        <end position="65"/>
    </location>
</feature>
<keyword evidence="3" id="KW-0723">Serine/threonine-protein kinase</keyword>
<keyword evidence="5" id="KW-0808">Transferase</keyword>
<dbReference type="Pfam" id="PF02185">
    <property type="entry name" value="HR1"/>
    <property type="match status" value="2"/>
</dbReference>
<dbReference type="FunFam" id="3.30.60.20:FF:000014">
    <property type="entry name" value="Protein kinase C"/>
    <property type="match status" value="1"/>
</dbReference>
<keyword evidence="6" id="KW-0479">Metal-binding</keyword>
<comment type="similarity">
    <text evidence="1">Belongs to the protein kinase superfamily. AGC Ser/Thr protein kinase family. PKC subfamily.</text>
</comment>
<name>A0A8H4VPG5_9HELO</name>
<evidence type="ECO:0000256" key="3">
    <source>
        <dbReference type="ARBA" id="ARBA00022527"/>
    </source>
</evidence>
<sequence length="1271" mass="140833">MNNDDEALTSAYKKLEREKALLNAAYAMQQQTNNESVRSRLDAQMREGRRNIQYLEDTLHQLQMRKMGQGMDNMGLGPGNNGAGRPKSSGIRNDRDGPPTPPPRDSRGGYVEQSSDRGGYGMQEYSQIGGHGDMMPPRHPYAPPGPGQTGMPKSRPHYTKLDLIKYDTPYLGPRIQLMLSQLEFKLNVENQYLKGIEKMVQLYQMEGDKKSRADAAGRRVESTQKIQLLKQALRRHEDLHIDMETSGDGNDDDSINTPNMRKPLTGQLSIRIMAVKDVDHATTSRVARGPETFVAVKVEDNVVARTKATRLDKWDAEYHNLDVEKANEIELTVYDKPGDHPLPIGLLWVRILDIVEEMRRKKIEAEINSSGWVSADRMGNSGGPPGQFNMNPQGSQFAGPPESPGYTAHSQNPMAAANPTVPPQPIDAWFALEPTGQIHLSLSFVKQVKDRRPFDLGLNRKGAIRQRKEAVHEMYGHKFVSQQFYNIMRCASCGEFLKYSAGMQCEDCKYTCHTKCYTSVVTKCISKSNAETDPDEEKINHRIPHRFEKFSNMSANWCCHCGYMLPFGKKNCRKCIECSLTCHAQCVHLVPDFCGMSMAVANVILDGIRRQRMKQAAPTQLKGTLRPNAGRTASSTATTLNDNRTYGSSEPDKSSRVDSYGPSSTTSLESIEVAKAIYANQQQQTQRPAGPDRTSSAQSAAAAAMKGGQQSPRNQYQRSSTDYAQQAGRGSGYTSPLDPHAEDPLAQQQAQQPAYNPAAYAQVTGNYPPKAQQQPPQQPAQAPYNVPAVNIVTPGPLQTQQPPQQAVAQRKPPPAATDSGTGQRIGLDHFNFLAVLGKGNFGKVMLAETKATKKLYAIKVLKKELIIENDEVENIRSEKRVLLIANKERHPFLLDLYACFQTETRVYFVMGYISGGDLMLHIQRGPFGTKRAQFYAAEVCLALKYFHENGVIYRDLKLDNIMLTLDGHIKVADYGLCKEDMWYGSTTSTFCGTPEFMAPEILLDKKYGRAVDWWAFGVLIYQMLLQQSPFRGEDEDEIYDAILADEPLYPIHMPRDSVSILQKLLTREPEMRLGGGPTDAQEIMSQPFFRNINWEDVYHKRIQPPFQPVITSATDTSNFDSEFTSVTPVLTPVQSVLSQAMQEEFPLPVISSPFTLSTSAAHPSITTGAVTSSASSPRNLITTSAAHLESSSPLQVATAAPISSAFQPASEDTAFLVDALESAVCGASNAVPAGWEVVNGYVVMVHESAGLKVRLATVGFPPRYNVEDETM</sequence>
<dbReference type="GO" id="GO:0005524">
    <property type="term" value="F:ATP binding"/>
    <property type="evidence" value="ECO:0007669"/>
    <property type="project" value="UniProtKB-UniRule"/>
</dbReference>
<evidence type="ECO:0000313" key="25">
    <source>
        <dbReference type="Proteomes" id="UP000566819"/>
    </source>
</evidence>
<dbReference type="InterPro" id="IPR037778">
    <property type="entry name" value="C2_fungal_PKC"/>
</dbReference>
<comment type="caution">
    <text evidence="24">The sequence shown here is derived from an EMBL/GenBank/DDBJ whole genome shotgun (WGS) entry which is preliminary data.</text>
</comment>
<evidence type="ECO:0000259" key="21">
    <source>
        <dbReference type="PROSITE" id="PS50081"/>
    </source>
</evidence>
<dbReference type="Gene3D" id="3.30.60.20">
    <property type="match status" value="2"/>
</dbReference>
<organism evidence="24 25">
    <name type="scientific">Cudoniella acicularis</name>
    <dbReference type="NCBI Taxonomy" id="354080"/>
    <lineage>
        <taxon>Eukaryota</taxon>
        <taxon>Fungi</taxon>
        <taxon>Dikarya</taxon>
        <taxon>Ascomycota</taxon>
        <taxon>Pezizomycotina</taxon>
        <taxon>Leotiomycetes</taxon>
        <taxon>Helotiales</taxon>
        <taxon>Tricladiaceae</taxon>
        <taxon>Cudoniella</taxon>
    </lineage>
</organism>
<dbReference type="EC" id="2.7.11.13" evidence="2"/>
<dbReference type="PROSITE" id="PS51860">
    <property type="entry name" value="REM_1"/>
    <property type="match status" value="2"/>
</dbReference>
<dbReference type="GO" id="GO:0009272">
    <property type="term" value="P:fungal-type cell wall biogenesis"/>
    <property type="evidence" value="ECO:0007669"/>
    <property type="project" value="InterPro"/>
</dbReference>
<feature type="compositionally biased region" description="Low complexity" evidence="18">
    <location>
        <begin position="746"/>
        <end position="755"/>
    </location>
</feature>
<dbReference type="OrthoDB" id="63267at2759"/>